<evidence type="ECO:0000259" key="2">
    <source>
        <dbReference type="SMART" id="SM00960"/>
    </source>
</evidence>
<dbReference type="Pfam" id="PF03259">
    <property type="entry name" value="Robl_LC7"/>
    <property type="match status" value="1"/>
</dbReference>
<dbReference type="InterPro" id="IPR004942">
    <property type="entry name" value="Roadblock/LAMTOR2_dom"/>
</dbReference>
<dbReference type="EMBL" id="BT077966">
    <property type="protein sequence ID" value="ACO12390.1"/>
    <property type="molecule type" value="mRNA"/>
</dbReference>
<feature type="domain" description="Roadblock/LAMTOR2" evidence="2">
    <location>
        <begin position="8"/>
        <end position="92"/>
    </location>
</feature>
<comment type="similarity">
    <text evidence="1">Belongs to the GAMAD family.</text>
</comment>
<proteinExistence type="evidence at transcript level"/>
<evidence type="ECO:0000256" key="1">
    <source>
        <dbReference type="ARBA" id="ARBA00007191"/>
    </source>
</evidence>
<name>C1BTN7_LEPSM</name>
<gene>
    <name evidence="3" type="primary">MAPIP</name>
</gene>
<accession>C1BTN7</accession>
<protein>
    <submittedName>
        <fullName evidence="3">Mitogen-activated protein-binding protein-interacting protein</fullName>
    </submittedName>
</protein>
<dbReference type="GO" id="GO:0060090">
    <property type="term" value="F:molecular adaptor activity"/>
    <property type="evidence" value="ECO:0007669"/>
    <property type="project" value="InterPro"/>
</dbReference>
<dbReference type="Gene3D" id="3.30.450.30">
    <property type="entry name" value="Dynein light chain 2a, cytoplasmic"/>
    <property type="match status" value="1"/>
</dbReference>
<evidence type="ECO:0000313" key="3">
    <source>
        <dbReference type="EMBL" id="ACO12390.1"/>
    </source>
</evidence>
<reference evidence="3" key="1">
    <citation type="submission" date="2009-06" db="EMBL/GenBank/DDBJ databases">
        <title>Lepeophtheirus salmonis ESTs and full-length cDNAs.</title>
        <authorList>
            <person name="Yasuike M."/>
            <person name="von Schalburg K."/>
            <person name="Cooper G."/>
            <person name="Leong J."/>
            <person name="Jones S.R.M."/>
            <person name="Koop B.F."/>
        </authorList>
    </citation>
    <scope>NUCLEOTIDE SEQUENCE</scope>
    <source>
        <strain evidence="3">Pacific form</strain>
        <tissue evidence="3">Whole</tissue>
    </source>
</reference>
<dbReference type="AlphaFoldDB" id="C1BTN7"/>
<dbReference type="GO" id="GO:0005085">
    <property type="term" value="F:guanyl-nucleotide exchange factor activity"/>
    <property type="evidence" value="ECO:0007669"/>
    <property type="project" value="InterPro"/>
</dbReference>
<organism evidence="3">
    <name type="scientific">Lepeophtheirus salmonis</name>
    <name type="common">Salmon louse</name>
    <name type="synonym">Caligus salmonis</name>
    <dbReference type="NCBI Taxonomy" id="72036"/>
    <lineage>
        <taxon>Eukaryota</taxon>
        <taxon>Metazoa</taxon>
        <taxon>Ecdysozoa</taxon>
        <taxon>Arthropoda</taxon>
        <taxon>Crustacea</taxon>
        <taxon>Multicrustacea</taxon>
        <taxon>Hexanauplia</taxon>
        <taxon>Copepoda</taxon>
        <taxon>Siphonostomatoida</taxon>
        <taxon>Caligidae</taxon>
        <taxon>Lepeophtheirus</taxon>
    </lineage>
</organism>
<dbReference type="SUPFAM" id="SSF103196">
    <property type="entry name" value="Roadblock/LC7 domain"/>
    <property type="match status" value="1"/>
</dbReference>
<dbReference type="GO" id="GO:0032008">
    <property type="term" value="P:positive regulation of TOR signaling"/>
    <property type="evidence" value="ECO:0007669"/>
    <property type="project" value="InterPro"/>
</dbReference>
<dbReference type="PANTHER" id="PTHR13323">
    <property type="entry name" value="LATE ENDOSOMAL/LYSOSOMAL MP1 INTERACTING PROTEIN"/>
    <property type="match status" value="1"/>
</dbReference>
<sequence>MMLLSPKSLQLILQETCQEGIHSAVLFTREGNVLSSLIQSQDEGTASAAIASHLWDKVSASDSRIETLLLSGDKGWTALARTADQFVLCLLADPDTESGLLHARLLSTVALLEEPLRSVTLQGIAPSSNL</sequence>
<dbReference type="InterPro" id="IPR037587">
    <property type="entry name" value="LAMTOR2-like"/>
</dbReference>
<dbReference type="SMART" id="SM00960">
    <property type="entry name" value="Robl_LC7"/>
    <property type="match status" value="1"/>
</dbReference>
<dbReference type="OrthoDB" id="271745at2759"/>